<dbReference type="Pfam" id="PF13855">
    <property type="entry name" value="LRR_8"/>
    <property type="match status" value="1"/>
</dbReference>
<evidence type="ECO:0000256" key="3">
    <source>
        <dbReference type="SAM" id="MobiDB-lite"/>
    </source>
</evidence>
<dbReference type="CDD" id="cd00063">
    <property type="entry name" value="FN3"/>
    <property type="match status" value="1"/>
</dbReference>
<feature type="compositionally biased region" description="Basic and acidic residues" evidence="3">
    <location>
        <begin position="725"/>
        <end position="739"/>
    </location>
</feature>
<dbReference type="InterPro" id="IPR003961">
    <property type="entry name" value="FN3_dom"/>
</dbReference>
<dbReference type="InterPro" id="IPR036116">
    <property type="entry name" value="FN3_sf"/>
</dbReference>
<organism evidence="7 8">
    <name type="scientific">Priapulus caudatus</name>
    <name type="common">Priapulid worm</name>
    <dbReference type="NCBI Taxonomy" id="37621"/>
    <lineage>
        <taxon>Eukaryota</taxon>
        <taxon>Metazoa</taxon>
        <taxon>Ecdysozoa</taxon>
        <taxon>Scalidophora</taxon>
        <taxon>Priapulida</taxon>
        <taxon>Priapulimorpha</taxon>
        <taxon>Priapulimorphida</taxon>
        <taxon>Priapulidae</taxon>
        <taxon>Priapulus</taxon>
    </lineage>
</organism>
<dbReference type="PANTHER" id="PTHR24369">
    <property type="entry name" value="ANTIGEN BSP, PUTATIVE-RELATED"/>
    <property type="match status" value="1"/>
</dbReference>
<dbReference type="SUPFAM" id="SSF49265">
    <property type="entry name" value="Fibronectin type III"/>
    <property type="match status" value="1"/>
</dbReference>
<evidence type="ECO:0000256" key="5">
    <source>
        <dbReference type="SAM" id="SignalP"/>
    </source>
</evidence>
<keyword evidence="4" id="KW-0812">Transmembrane</keyword>
<dbReference type="PANTHER" id="PTHR24369:SF213">
    <property type="entry name" value="INSULIN LIKE GROWTH FACTOR BINDING PROTEIN ACID LABILE SUBUNIT"/>
    <property type="match status" value="1"/>
</dbReference>
<sequence length="739" mass="81123">MPVPRAMLLVVSAAVVVSWLTVTEGARRGCLTVESSPVSVICLGYTNVPATFPNDTENLKFQESAIGEIGSGDFNVSGLTHLKTLDISSSSVWRLGYEAFSAVLHLQQLFLDNNQISIIEEDAFAGLTELWYLNLQSNNISYIPAGLFNDLHSLQHLSLLDNRLTSIDASVLTGLPLQSLTVLLLDRNPWTCNCSIAALGYWLVLPSTGLILDYSTLRCQDGEQALALLLASSQADYQMCPPYWPPEDIRAIAHPQCLAVRLYWRHLSEETGEAELYTFSSVDALGNASETEDFFSAYFIDNSAVTDDPFENATESVATATTPLVTGDAAVTVDMGNVTRGRATTSFHVTYWPDAHPDDVTVVETARLYVDLKDLKEGETYWVKIAVENEYGLGPTSEPSSFTTHDGMWNCSEAIVEVDLAGRTEDEGHGHIGIMVAVILTCIVLIIAVVLITRCTVRRRRASSVQLTTSRSPLNLNRSKRLAHVPTEDSISLTSAHSLHSISSADSEMVKRKPRPLNVVNRDRIKFIRNLYTERLYAAEGRHYEIKRSYERTERASGESARETIPNVDVALARLGRRAARGSGSQHIPSAGLRDERPLCAEQLPRDTGLNVNLARRATTCRLLFSARALGDLSASRHGTSYDGMRAWRRAPAGRIRRGAASADSNARSTPLPHKCVSLTDSVTREAVLIHSVSPRPQLTAYDGCLVQPRLHVRARTSILSGGPTDRDSLLEDPKSTFS</sequence>
<gene>
    <name evidence="8" type="primary">LOC106812805</name>
</gene>
<proteinExistence type="predicted"/>
<dbReference type="SUPFAM" id="SSF52058">
    <property type="entry name" value="L domain-like"/>
    <property type="match status" value="1"/>
</dbReference>
<evidence type="ECO:0000256" key="1">
    <source>
        <dbReference type="ARBA" id="ARBA00022614"/>
    </source>
</evidence>
<dbReference type="RefSeq" id="XP_014672265.1">
    <property type="nucleotide sequence ID" value="XM_014816779.1"/>
</dbReference>
<dbReference type="InterPro" id="IPR001611">
    <property type="entry name" value="Leu-rich_rpt"/>
</dbReference>
<dbReference type="InterPro" id="IPR003591">
    <property type="entry name" value="Leu-rich_rpt_typical-subtyp"/>
</dbReference>
<dbReference type="InterPro" id="IPR032675">
    <property type="entry name" value="LRR_dom_sf"/>
</dbReference>
<protein>
    <submittedName>
        <fullName evidence="8">Uncharacterized protein LOC106812805</fullName>
    </submittedName>
</protein>
<keyword evidence="4" id="KW-1133">Transmembrane helix</keyword>
<evidence type="ECO:0000313" key="8">
    <source>
        <dbReference type="RefSeq" id="XP_014672265.1"/>
    </source>
</evidence>
<evidence type="ECO:0000256" key="2">
    <source>
        <dbReference type="ARBA" id="ARBA00022737"/>
    </source>
</evidence>
<dbReference type="Proteomes" id="UP000695022">
    <property type="component" value="Unplaced"/>
</dbReference>
<reference evidence="8" key="1">
    <citation type="submission" date="2025-08" db="UniProtKB">
        <authorList>
            <consortium name="RefSeq"/>
        </authorList>
    </citation>
    <scope>IDENTIFICATION</scope>
</reference>
<evidence type="ECO:0000256" key="4">
    <source>
        <dbReference type="SAM" id="Phobius"/>
    </source>
</evidence>
<dbReference type="SMART" id="SM00369">
    <property type="entry name" value="LRR_TYP"/>
    <property type="match status" value="4"/>
</dbReference>
<dbReference type="Gene3D" id="3.80.10.10">
    <property type="entry name" value="Ribonuclease Inhibitor"/>
    <property type="match status" value="1"/>
</dbReference>
<keyword evidence="7" id="KW-1185">Reference proteome</keyword>
<evidence type="ECO:0000313" key="7">
    <source>
        <dbReference type="Proteomes" id="UP000695022"/>
    </source>
</evidence>
<keyword evidence="1" id="KW-0433">Leucine-rich repeat</keyword>
<feature type="chain" id="PRO_5045703512" evidence="5">
    <location>
        <begin position="26"/>
        <end position="739"/>
    </location>
</feature>
<dbReference type="InterPro" id="IPR013783">
    <property type="entry name" value="Ig-like_fold"/>
</dbReference>
<feature type="signal peptide" evidence="5">
    <location>
        <begin position="1"/>
        <end position="25"/>
    </location>
</feature>
<dbReference type="GeneID" id="106812805"/>
<keyword evidence="2" id="KW-0677">Repeat</keyword>
<dbReference type="PROSITE" id="PS51450">
    <property type="entry name" value="LRR"/>
    <property type="match status" value="1"/>
</dbReference>
<keyword evidence="5" id="KW-0732">Signal</keyword>
<feature type="region of interest" description="Disordered" evidence="3">
    <location>
        <begin position="718"/>
        <end position="739"/>
    </location>
</feature>
<dbReference type="Pfam" id="PF00041">
    <property type="entry name" value="fn3"/>
    <property type="match status" value="1"/>
</dbReference>
<feature type="domain" description="Fibronectin type-III" evidence="6">
    <location>
        <begin position="309"/>
        <end position="407"/>
    </location>
</feature>
<name>A0ABM1EJ94_PRICU</name>
<keyword evidence="4" id="KW-0472">Membrane</keyword>
<feature type="transmembrane region" description="Helical" evidence="4">
    <location>
        <begin position="432"/>
        <end position="452"/>
    </location>
</feature>
<evidence type="ECO:0000259" key="6">
    <source>
        <dbReference type="PROSITE" id="PS50853"/>
    </source>
</evidence>
<dbReference type="Gene3D" id="2.60.40.10">
    <property type="entry name" value="Immunoglobulins"/>
    <property type="match status" value="1"/>
</dbReference>
<dbReference type="InterPro" id="IPR050541">
    <property type="entry name" value="LRR_TM_domain-containing"/>
</dbReference>
<dbReference type="PROSITE" id="PS50853">
    <property type="entry name" value="FN3"/>
    <property type="match status" value="1"/>
</dbReference>
<accession>A0ABM1EJ94</accession>